<evidence type="ECO:0000313" key="1">
    <source>
        <dbReference type="EMBL" id="JAE14794.1"/>
    </source>
</evidence>
<accession>A0A0A9FU80</accession>
<dbReference type="EMBL" id="GBRH01183102">
    <property type="protein sequence ID" value="JAE14794.1"/>
    <property type="molecule type" value="Transcribed_RNA"/>
</dbReference>
<name>A0A0A9FU80_ARUDO</name>
<sequence length="15" mass="1580">MKAGDRCSAWKKGAA</sequence>
<reference evidence="1" key="2">
    <citation type="journal article" date="2015" name="Data Brief">
        <title>Shoot transcriptome of the giant reed, Arundo donax.</title>
        <authorList>
            <person name="Barrero R.A."/>
            <person name="Guerrero F.D."/>
            <person name="Moolhuijzen P."/>
            <person name="Goolsby J.A."/>
            <person name="Tidwell J."/>
            <person name="Bellgard S.E."/>
            <person name="Bellgard M.I."/>
        </authorList>
    </citation>
    <scope>NUCLEOTIDE SEQUENCE</scope>
    <source>
        <tissue evidence="1">Shoot tissue taken approximately 20 cm above the soil surface</tissue>
    </source>
</reference>
<protein>
    <submittedName>
        <fullName evidence="1">Uncharacterized protein</fullName>
    </submittedName>
</protein>
<reference evidence="1" key="1">
    <citation type="submission" date="2014-09" db="EMBL/GenBank/DDBJ databases">
        <authorList>
            <person name="Magalhaes I.L.F."/>
            <person name="Oliveira U."/>
            <person name="Santos F.R."/>
            <person name="Vidigal T.H.D.A."/>
            <person name="Brescovit A.D."/>
            <person name="Santos A.J."/>
        </authorList>
    </citation>
    <scope>NUCLEOTIDE SEQUENCE</scope>
    <source>
        <tissue evidence="1">Shoot tissue taken approximately 20 cm above the soil surface</tissue>
    </source>
</reference>
<proteinExistence type="predicted"/>
<organism evidence="1">
    <name type="scientific">Arundo donax</name>
    <name type="common">Giant reed</name>
    <name type="synonym">Donax arundinaceus</name>
    <dbReference type="NCBI Taxonomy" id="35708"/>
    <lineage>
        <taxon>Eukaryota</taxon>
        <taxon>Viridiplantae</taxon>
        <taxon>Streptophyta</taxon>
        <taxon>Embryophyta</taxon>
        <taxon>Tracheophyta</taxon>
        <taxon>Spermatophyta</taxon>
        <taxon>Magnoliopsida</taxon>
        <taxon>Liliopsida</taxon>
        <taxon>Poales</taxon>
        <taxon>Poaceae</taxon>
        <taxon>PACMAD clade</taxon>
        <taxon>Arundinoideae</taxon>
        <taxon>Arundineae</taxon>
        <taxon>Arundo</taxon>
    </lineage>
</organism>